<keyword evidence="2" id="KW-1185">Reference proteome</keyword>
<dbReference type="AlphaFoldDB" id="A0A8X6R5H1"/>
<accession>A0A8X6R5H1</accession>
<name>A0A8X6R5H1_TRICX</name>
<organism evidence="1 2">
    <name type="scientific">Trichonephila clavipes</name>
    <name type="common">Golden silk orbweaver</name>
    <name type="synonym">Nephila clavipes</name>
    <dbReference type="NCBI Taxonomy" id="2585209"/>
    <lineage>
        <taxon>Eukaryota</taxon>
        <taxon>Metazoa</taxon>
        <taxon>Ecdysozoa</taxon>
        <taxon>Arthropoda</taxon>
        <taxon>Chelicerata</taxon>
        <taxon>Arachnida</taxon>
        <taxon>Araneae</taxon>
        <taxon>Araneomorphae</taxon>
        <taxon>Entelegynae</taxon>
        <taxon>Araneoidea</taxon>
        <taxon>Nephilidae</taxon>
        <taxon>Trichonephila</taxon>
    </lineage>
</organism>
<dbReference type="Proteomes" id="UP000887159">
    <property type="component" value="Unassembled WGS sequence"/>
</dbReference>
<sequence length="45" mass="4758">MSRGGGIRTAVPSVHGAANVVRCDVIVQFCRADFTLMSDLSGISY</sequence>
<evidence type="ECO:0000313" key="2">
    <source>
        <dbReference type="Proteomes" id="UP000887159"/>
    </source>
</evidence>
<feature type="non-terminal residue" evidence="1">
    <location>
        <position position="45"/>
    </location>
</feature>
<comment type="caution">
    <text evidence="1">The sequence shown here is derived from an EMBL/GenBank/DDBJ whole genome shotgun (WGS) entry which is preliminary data.</text>
</comment>
<protein>
    <submittedName>
        <fullName evidence="1">Uncharacterized protein</fullName>
    </submittedName>
</protein>
<dbReference type="EMBL" id="BMAU01021010">
    <property type="protein sequence ID" value="GFX86449.1"/>
    <property type="molecule type" value="Genomic_DNA"/>
</dbReference>
<proteinExistence type="predicted"/>
<gene>
    <name evidence="1" type="ORF">TNCV_3727181</name>
</gene>
<reference evidence="1" key="1">
    <citation type="submission" date="2020-08" db="EMBL/GenBank/DDBJ databases">
        <title>Multicomponent nature underlies the extraordinary mechanical properties of spider dragline silk.</title>
        <authorList>
            <person name="Kono N."/>
            <person name="Nakamura H."/>
            <person name="Mori M."/>
            <person name="Yoshida Y."/>
            <person name="Ohtoshi R."/>
            <person name="Malay A.D."/>
            <person name="Moran D.A.P."/>
            <person name="Tomita M."/>
            <person name="Numata K."/>
            <person name="Arakawa K."/>
        </authorList>
    </citation>
    <scope>NUCLEOTIDE SEQUENCE</scope>
</reference>
<evidence type="ECO:0000313" key="1">
    <source>
        <dbReference type="EMBL" id="GFX86449.1"/>
    </source>
</evidence>